<gene>
    <name evidence="1" type="ORF">CSSPJE1EN1_LOCUS24256</name>
</gene>
<sequence>MNWITPAPQPGKYHTVPPPGSRIAVDGPPPGYTGFVPAYKNHLVGHSYGDSCRRAAAITDSFRIGKPELAIHLGGENKCEGRDFYYSQLAHPGLIDEPKAVNWKASKRETPAEMKYCSGKLDIKSMRQCIGTTEKYVKETPLAMSFGDLPYKSVKLHTRREYEKYGPDTLQVIEGKHHLIGYTGHVHANQHIFSQTYGQATRRLKGNPADCYTSAAYIRFSENRPLLSNEFELKHPLHYNHLTLLQPGVGNLGPLPEGAQT</sequence>
<dbReference type="Proteomes" id="UP001497444">
    <property type="component" value="Chromosome 9"/>
</dbReference>
<name>A0ABP0XI23_9BRYO</name>
<evidence type="ECO:0000313" key="1">
    <source>
        <dbReference type="EMBL" id="CAK9278778.1"/>
    </source>
</evidence>
<evidence type="ECO:0000313" key="2">
    <source>
        <dbReference type="Proteomes" id="UP001497444"/>
    </source>
</evidence>
<keyword evidence="2" id="KW-1185">Reference proteome</keyword>
<organism evidence="1 2">
    <name type="scientific">Sphagnum jensenii</name>
    <dbReference type="NCBI Taxonomy" id="128206"/>
    <lineage>
        <taxon>Eukaryota</taxon>
        <taxon>Viridiplantae</taxon>
        <taxon>Streptophyta</taxon>
        <taxon>Embryophyta</taxon>
        <taxon>Bryophyta</taxon>
        <taxon>Sphagnophytina</taxon>
        <taxon>Sphagnopsida</taxon>
        <taxon>Sphagnales</taxon>
        <taxon>Sphagnaceae</taxon>
        <taxon>Sphagnum</taxon>
    </lineage>
</organism>
<dbReference type="EMBL" id="OZ020104">
    <property type="protein sequence ID" value="CAK9278778.1"/>
    <property type="molecule type" value="Genomic_DNA"/>
</dbReference>
<accession>A0ABP0XI23</accession>
<reference evidence="1" key="1">
    <citation type="submission" date="2024-02" db="EMBL/GenBank/DDBJ databases">
        <authorList>
            <consortium name="ELIXIR-Norway"/>
            <consortium name="Elixir Norway"/>
        </authorList>
    </citation>
    <scope>NUCLEOTIDE SEQUENCE</scope>
</reference>
<proteinExistence type="predicted"/>
<protein>
    <submittedName>
        <fullName evidence="1">Uncharacterized protein</fullName>
    </submittedName>
</protein>